<dbReference type="CDD" id="cd11304">
    <property type="entry name" value="Cadherin_repeat"/>
    <property type="match status" value="9"/>
</dbReference>
<keyword evidence="11" id="KW-0130">Cell adhesion</keyword>
<evidence type="ECO:0000256" key="6">
    <source>
        <dbReference type="ARBA" id="ARBA00022989"/>
    </source>
</evidence>
<dbReference type="InterPro" id="IPR000233">
    <property type="entry name" value="Cadherin_Y-type_LIR"/>
</dbReference>
<evidence type="ECO:0000256" key="2">
    <source>
        <dbReference type="ARBA" id="ARBA00022692"/>
    </source>
</evidence>
<dbReference type="InterPro" id="IPR027397">
    <property type="entry name" value="Catenin-bd_sf"/>
</dbReference>
<feature type="compositionally biased region" description="Basic residues" evidence="13">
    <location>
        <begin position="57"/>
        <end position="68"/>
    </location>
</feature>
<dbReference type="PROSITE" id="PS50026">
    <property type="entry name" value="EGF_3"/>
    <property type="match status" value="1"/>
</dbReference>
<evidence type="ECO:0000256" key="3">
    <source>
        <dbReference type="ARBA" id="ARBA00022729"/>
    </source>
</evidence>
<dbReference type="PROSITE" id="PS50268">
    <property type="entry name" value="CADHERIN_2"/>
    <property type="match status" value="10"/>
</dbReference>
<evidence type="ECO:0000259" key="15">
    <source>
        <dbReference type="PROSITE" id="PS50025"/>
    </source>
</evidence>
<organism evidence="18 19">
    <name type="scientific">Petrolisthes manimaculis</name>
    <dbReference type="NCBI Taxonomy" id="1843537"/>
    <lineage>
        <taxon>Eukaryota</taxon>
        <taxon>Metazoa</taxon>
        <taxon>Ecdysozoa</taxon>
        <taxon>Arthropoda</taxon>
        <taxon>Crustacea</taxon>
        <taxon>Multicrustacea</taxon>
        <taxon>Malacostraca</taxon>
        <taxon>Eumalacostraca</taxon>
        <taxon>Eucarida</taxon>
        <taxon>Decapoda</taxon>
        <taxon>Pleocyemata</taxon>
        <taxon>Anomura</taxon>
        <taxon>Galatheoidea</taxon>
        <taxon>Porcellanidae</taxon>
        <taxon>Petrolisthes</taxon>
    </lineage>
</organism>
<evidence type="ECO:0000256" key="1">
    <source>
        <dbReference type="ARBA" id="ARBA00004167"/>
    </source>
</evidence>
<evidence type="ECO:0000256" key="13">
    <source>
        <dbReference type="SAM" id="MobiDB-lite"/>
    </source>
</evidence>
<keyword evidence="4" id="KW-0677">Repeat</keyword>
<keyword evidence="19" id="KW-1185">Reference proteome</keyword>
<dbReference type="FunFam" id="2.60.40.60:FF:000104">
    <property type="entry name" value="cadherin-23 isoform X1"/>
    <property type="match status" value="1"/>
</dbReference>
<dbReference type="Pfam" id="PF02210">
    <property type="entry name" value="Laminin_G_2"/>
    <property type="match status" value="1"/>
</dbReference>
<feature type="transmembrane region" description="Helical" evidence="14">
    <location>
        <begin position="1602"/>
        <end position="1623"/>
    </location>
</feature>
<evidence type="ECO:0000256" key="9">
    <source>
        <dbReference type="PROSITE-ProRule" id="PRU00043"/>
    </source>
</evidence>
<dbReference type="Pfam" id="PF00028">
    <property type="entry name" value="Cadherin"/>
    <property type="match status" value="5"/>
</dbReference>
<evidence type="ECO:0008006" key="20">
    <source>
        <dbReference type="Google" id="ProtNLM"/>
    </source>
</evidence>
<dbReference type="InterPro" id="IPR000742">
    <property type="entry name" value="EGF"/>
</dbReference>
<dbReference type="Gene3D" id="2.60.120.200">
    <property type="match status" value="1"/>
</dbReference>
<dbReference type="InterPro" id="IPR039808">
    <property type="entry name" value="Cadherin"/>
</dbReference>
<comment type="caution">
    <text evidence="10">Lacks conserved residue(s) required for the propagation of feature annotation.</text>
</comment>
<evidence type="ECO:0000256" key="4">
    <source>
        <dbReference type="ARBA" id="ARBA00022737"/>
    </source>
</evidence>
<keyword evidence="6 14" id="KW-1133">Transmembrane helix</keyword>
<feature type="domain" description="Cadherin" evidence="17">
    <location>
        <begin position="208"/>
        <end position="317"/>
    </location>
</feature>
<dbReference type="InterPro" id="IPR001791">
    <property type="entry name" value="Laminin_G"/>
</dbReference>
<keyword evidence="8" id="KW-1015">Disulfide bond</keyword>
<evidence type="ECO:0000259" key="16">
    <source>
        <dbReference type="PROSITE" id="PS50026"/>
    </source>
</evidence>
<feature type="compositionally biased region" description="Low complexity" evidence="13">
    <location>
        <begin position="1810"/>
        <end position="1824"/>
    </location>
</feature>
<comment type="subcellular location">
    <subcellularLocation>
        <location evidence="11">Cell membrane</location>
        <topology evidence="11">Single-pass type I membrane protein</topology>
    </subcellularLocation>
    <subcellularLocation>
        <location evidence="1">Membrane</location>
        <topology evidence="1">Single-pass membrane protein</topology>
    </subcellularLocation>
</comment>
<feature type="domain" description="Cadherin" evidence="17">
    <location>
        <begin position="654"/>
        <end position="761"/>
    </location>
</feature>
<feature type="compositionally biased region" description="Polar residues" evidence="13">
    <location>
        <begin position="1837"/>
        <end position="1849"/>
    </location>
</feature>
<keyword evidence="3" id="KW-0732">Signal</keyword>
<evidence type="ECO:0000313" key="19">
    <source>
        <dbReference type="Proteomes" id="UP001292094"/>
    </source>
</evidence>
<feature type="domain" description="Cadherin" evidence="17">
    <location>
        <begin position="317"/>
        <end position="425"/>
    </location>
</feature>
<reference evidence="18" key="1">
    <citation type="submission" date="2023-11" db="EMBL/GenBank/DDBJ databases">
        <title>Genome assemblies of two species of porcelain crab, Petrolisthes cinctipes and Petrolisthes manimaculis (Anomura: Porcellanidae).</title>
        <authorList>
            <person name="Angst P."/>
        </authorList>
    </citation>
    <scope>NUCLEOTIDE SEQUENCE</scope>
    <source>
        <strain evidence="18">PB745_02</strain>
        <tissue evidence="18">Gill</tissue>
    </source>
</reference>
<feature type="domain" description="Cadherin" evidence="17">
    <location>
        <begin position="104"/>
        <end position="207"/>
    </location>
</feature>
<feature type="non-terminal residue" evidence="18">
    <location>
        <position position="1"/>
    </location>
</feature>
<dbReference type="GO" id="GO:0001736">
    <property type="term" value="P:establishment of planar polarity"/>
    <property type="evidence" value="ECO:0007669"/>
    <property type="project" value="UniProtKB-ARBA"/>
</dbReference>
<proteinExistence type="predicted"/>
<evidence type="ECO:0000256" key="7">
    <source>
        <dbReference type="ARBA" id="ARBA00023136"/>
    </source>
</evidence>
<dbReference type="EMBL" id="JAWZYT010000113">
    <property type="protein sequence ID" value="KAK4327912.1"/>
    <property type="molecule type" value="Genomic_DNA"/>
</dbReference>
<evidence type="ECO:0000256" key="5">
    <source>
        <dbReference type="ARBA" id="ARBA00022837"/>
    </source>
</evidence>
<dbReference type="Pfam" id="PF01049">
    <property type="entry name" value="CADH_Y-type_LIR"/>
    <property type="match status" value="1"/>
</dbReference>
<evidence type="ECO:0000256" key="10">
    <source>
        <dbReference type="PROSITE-ProRule" id="PRU00076"/>
    </source>
</evidence>
<dbReference type="InterPro" id="IPR020894">
    <property type="entry name" value="Cadherin_CS"/>
</dbReference>
<feature type="domain" description="Cadherin" evidence="17">
    <location>
        <begin position="1107"/>
        <end position="1200"/>
    </location>
</feature>
<dbReference type="GO" id="GO:0008104">
    <property type="term" value="P:intracellular protein localization"/>
    <property type="evidence" value="ECO:0007669"/>
    <property type="project" value="UniProtKB-ARBA"/>
</dbReference>
<feature type="domain" description="Cadherin" evidence="17">
    <location>
        <begin position="764"/>
        <end position="868"/>
    </location>
</feature>
<feature type="domain" description="Laminin G" evidence="15">
    <location>
        <begin position="1388"/>
        <end position="1587"/>
    </location>
</feature>
<feature type="domain" description="Cadherin" evidence="17">
    <location>
        <begin position="869"/>
        <end position="977"/>
    </location>
</feature>
<accession>A0AAE1QMN0</accession>
<comment type="caution">
    <text evidence="18">The sequence shown here is derived from an EMBL/GenBank/DDBJ whole genome shotgun (WGS) entry which is preliminary data.</text>
</comment>
<dbReference type="GO" id="GO:0009887">
    <property type="term" value="P:animal organ morphogenesis"/>
    <property type="evidence" value="ECO:0007669"/>
    <property type="project" value="UniProtKB-ARBA"/>
</dbReference>
<dbReference type="FunFam" id="2.60.40.60:FF:000033">
    <property type="entry name" value="FAT atypical cadherin 1"/>
    <property type="match status" value="1"/>
</dbReference>
<dbReference type="InterPro" id="IPR013320">
    <property type="entry name" value="ConA-like_dom_sf"/>
</dbReference>
<dbReference type="PANTHER" id="PTHR24027:SF442">
    <property type="entry name" value="PROTOCADHERIN-15 ISOFORM X1"/>
    <property type="match status" value="1"/>
</dbReference>
<keyword evidence="10" id="KW-0245">EGF-like domain</keyword>
<dbReference type="SMART" id="SM00282">
    <property type="entry name" value="LamG"/>
    <property type="match status" value="1"/>
</dbReference>
<dbReference type="GO" id="GO:0007156">
    <property type="term" value="P:homophilic cell adhesion via plasma membrane adhesion molecules"/>
    <property type="evidence" value="ECO:0007669"/>
    <property type="project" value="InterPro"/>
</dbReference>
<dbReference type="GO" id="GO:0008013">
    <property type="term" value="F:beta-catenin binding"/>
    <property type="evidence" value="ECO:0007669"/>
    <property type="project" value="TreeGrafter"/>
</dbReference>
<evidence type="ECO:0000256" key="8">
    <source>
        <dbReference type="ARBA" id="ARBA00023157"/>
    </source>
</evidence>
<dbReference type="InterPro" id="IPR015919">
    <property type="entry name" value="Cadherin-like_sf"/>
</dbReference>
<dbReference type="Pfam" id="PF24811">
    <property type="entry name" value="Ig_Shg"/>
    <property type="match status" value="1"/>
</dbReference>
<sequence>SSTSTHNQSHGNNNNKQQLLQQLQLQHLEQTPTLHLLHPHTHPVHPAIIPSTAFHHHNHYHQQQHHKQPPPPPSTLQGPKSTQRELRLLRRRNVETNEHEPRFTHSKYHRTVPENIKTHSSILQVHATDDDLDSNGLIQYSVSDPENFAVDDGGVLYNLRPLDYEHTNGEYLLYVYAEDQGSVRSDRKRSRVPVMLRVENTKEPPWFDNDQYSFAVSESASIDTYVGTVVARDADGDFDRYELQELTPPNTFKVDNQTGIISVGGPDFNDVWEFTFKAVAFDTTGLSSSVSVTVSIIARLTMPKSRKRDENTNKPVFDNCSDISVKENQPAGTGVALVKATDADHGVNGEVSYSLLNDDPTFTIETRDGYGHIFTTRVLDRDGEDRDFFLTVIAKDGAQPASESLQEACNFKVDVLDVNDNAPIFDQKSYIQNLATDHNLELPVLRVTATDPDTDQNAEVVYSIDGPLQNTEYFTIDNHTGYIKLAKPLDPGMADTKIFSFDAVATDKGSPPLHGSAVVQINVIQSGSHPPELMSIFPEAPLIKEDVPENTEVMVVCVDSKVPGKPDLYFNLFLGNTVDTNSYGTFAKRDLPKSDSRCAINQRGVVIFVDSRTLDYETVTSYKLLLQAVNSNQARLNVELNINIQDVNDNSPWMEPNDGTTITENSSPNILIGTIKARDRDISEEFRTLVFSFDNASPDIESKFELRSNGELRTRVALDREEMDTYGYFIPIKVTDGMEGHENTGPFWVTVLDLNDVPPQFDKTGGVYVDQVPEDRLPGWKTGINLKVIDPDIVNHFDFQIVEGNEKNKFRIDSTTGEVRVNSILDYDAPTNDRNFTLLVRLSDGMNEMVQTHITIIVTNVNDLQPVFEKKNYTFTVTENVDCNMVFGQVVATDPDLPPNVDQNIRYYLSQPELTNFTIGETTGDLSIVNCLDREAATRGTMTIYPGAVDAGGAGHDADPTSVVLYILDKNDNHPFIQSPDNSYHKFMENAPPATVTPLTIQLDDKDTPEHGCPCTLSFESFTPQDIINKFEVSKVEGDKWQYKLKPKVMLDREAQKFYELPFRTQDREGVEGTRYLTIEVGDVNDSPMTDGSSAIQVYNYQGQFPTMVIGSVYVTDEDDDDVKDKYFTLLPTDGQDQVDTYFTVDYNSGKITMEKGTPEGTYTLKVKVDDRYRNETATGTVAVLVVDLNEEAVMQSGSFRVAGYSAHQVLQKGEGSSSLYDRLKVEIGAIHNINQMNVDIFNLKDAEGGVDIRYNCHGSPYYTAPRLDGLMLQSRTELMDALNIDITLVTLNDCLYESSSPCGTGSCQQFLRPNLTSPLVVAGDTTTMVGVDITPEYNCVCGALEPPPSACYPGFCLNGGECVQQNNTLVCHCGDNPEEYGPRCELKSARFNKGYAWYQAPKVCMNSSLYLSFNTKEQDGILLYSGPTVERPWSDYPKDFLYIVLRKWTLEVYLELGTGTVRMFVKLEQNTQRTYDFIMTWNDQGVTVEVAQCLDSIEPITPPECRQSVPLMGAMNTSHLLNLAGPLQLGGIVTMANLDKLALSYKWTIVPPNVVPFYGCIEELRHNDFLYDLNSTDYDKNTYKPCGAPIPAQVVMGKQSIVIIVVSLLCLILLVLLILCLAHRKQKAVSYNDLDGIVKETIGGSDLEGFGEKDMTQYDLKLLRVGPDGYLFSGEENGRTPGVGVVTAAKQRRQAPLAPMSEDLSIGDFINTNIKKVDKDSSDFDNVRHYCFEGDEMSIASLSSIGSGGSVESDSTFDYKNDWGQRFEKLNDIYRRDSDEEDDSDFEFPSVPRQRKRASLPPRVKETRSPTSSPAHSPSAMGDLGPGAGPDLDTFDPSSQITRGSQRGQPAPVTKVEDKESWC</sequence>
<dbReference type="PROSITE" id="PS50025">
    <property type="entry name" value="LAM_G_DOMAIN"/>
    <property type="match status" value="1"/>
</dbReference>
<dbReference type="GO" id="GO:0045296">
    <property type="term" value="F:cadherin binding"/>
    <property type="evidence" value="ECO:0007669"/>
    <property type="project" value="TreeGrafter"/>
</dbReference>
<dbReference type="PANTHER" id="PTHR24027">
    <property type="entry name" value="CADHERIN-23"/>
    <property type="match status" value="1"/>
</dbReference>
<dbReference type="Gene3D" id="4.10.900.10">
    <property type="entry name" value="TCF3-CBD (Catenin binding domain)"/>
    <property type="match status" value="1"/>
</dbReference>
<gene>
    <name evidence="18" type="ORF">Pmani_001640</name>
</gene>
<comment type="function">
    <text evidence="12">Cadherins are calcium-dependent cell adhesion proteins.</text>
</comment>
<dbReference type="SUPFAM" id="SSF49899">
    <property type="entry name" value="Concanavalin A-like lectins/glucanases"/>
    <property type="match status" value="1"/>
</dbReference>
<dbReference type="InterPro" id="IPR002126">
    <property type="entry name" value="Cadherin-like_dom"/>
</dbReference>
<dbReference type="PRINTS" id="PR00205">
    <property type="entry name" value="CADHERIN"/>
</dbReference>
<protein>
    <recommendedName>
        <fullName evidence="20">DE-cadherin</fullName>
    </recommendedName>
</protein>
<dbReference type="GO" id="GO:0016342">
    <property type="term" value="C:catenin complex"/>
    <property type="evidence" value="ECO:0007669"/>
    <property type="project" value="TreeGrafter"/>
</dbReference>
<dbReference type="SUPFAM" id="SSF49313">
    <property type="entry name" value="Cadherin-like"/>
    <property type="match status" value="10"/>
</dbReference>
<evidence type="ECO:0000313" key="18">
    <source>
        <dbReference type="EMBL" id="KAK4327912.1"/>
    </source>
</evidence>
<evidence type="ECO:0000256" key="12">
    <source>
        <dbReference type="RuleBase" id="RU004357"/>
    </source>
</evidence>
<dbReference type="GO" id="GO:0016477">
    <property type="term" value="P:cell migration"/>
    <property type="evidence" value="ECO:0007669"/>
    <property type="project" value="TreeGrafter"/>
</dbReference>
<evidence type="ECO:0000259" key="17">
    <source>
        <dbReference type="PROSITE" id="PS50268"/>
    </source>
</evidence>
<keyword evidence="7 14" id="KW-0472">Membrane</keyword>
<dbReference type="Proteomes" id="UP001292094">
    <property type="component" value="Unassembled WGS sequence"/>
</dbReference>
<evidence type="ECO:0000256" key="14">
    <source>
        <dbReference type="SAM" id="Phobius"/>
    </source>
</evidence>
<name>A0AAE1QMN0_9EUCA</name>
<feature type="region of interest" description="Disordered" evidence="13">
    <location>
        <begin position="57"/>
        <end position="82"/>
    </location>
</feature>
<dbReference type="GO" id="GO:0005509">
    <property type="term" value="F:calcium ion binding"/>
    <property type="evidence" value="ECO:0007669"/>
    <property type="project" value="UniProtKB-UniRule"/>
</dbReference>
<feature type="domain" description="Cadherin" evidence="17">
    <location>
        <begin position="543"/>
        <end position="654"/>
    </location>
</feature>
<dbReference type="GO" id="GO:0007163">
    <property type="term" value="P:establishment or maintenance of cell polarity"/>
    <property type="evidence" value="ECO:0007669"/>
    <property type="project" value="UniProtKB-ARBA"/>
</dbReference>
<feature type="domain" description="Cadherin" evidence="17">
    <location>
        <begin position="989"/>
        <end position="1090"/>
    </location>
</feature>
<dbReference type="Gene3D" id="2.60.40.60">
    <property type="entry name" value="Cadherins"/>
    <property type="match status" value="10"/>
</dbReference>
<dbReference type="SMART" id="SM00112">
    <property type="entry name" value="CA"/>
    <property type="match status" value="10"/>
</dbReference>
<dbReference type="PROSITE" id="PS00232">
    <property type="entry name" value="CADHERIN_1"/>
    <property type="match status" value="3"/>
</dbReference>
<evidence type="ECO:0000256" key="11">
    <source>
        <dbReference type="RuleBase" id="RU003318"/>
    </source>
</evidence>
<feature type="domain" description="Cadherin" evidence="17">
    <location>
        <begin position="426"/>
        <end position="533"/>
    </location>
</feature>
<keyword evidence="5 9" id="KW-0106">Calcium</keyword>
<keyword evidence="2 11" id="KW-0812">Transmembrane</keyword>
<feature type="domain" description="EGF-like" evidence="16">
    <location>
        <begin position="1348"/>
        <end position="1386"/>
    </location>
</feature>
<dbReference type="InterPro" id="IPR056370">
    <property type="entry name" value="Shg-like_Ig-like"/>
</dbReference>
<dbReference type="CDD" id="cd00110">
    <property type="entry name" value="LamG"/>
    <property type="match status" value="1"/>
</dbReference>
<feature type="region of interest" description="Disordered" evidence="13">
    <location>
        <begin position="1775"/>
        <end position="1864"/>
    </location>
</feature>